<proteinExistence type="predicted"/>
<dbReference type="PANTHER" id="PTHR43215">
    <property type="entry name" value="RADIAL SPOKE HEAD 1 HOMOLOG"/>
    <property type="match status" value="1"/>
</dbReference>
<dbReference type="Pfam" id="PF02493">
    <property type="entry name" value="MORN"/>
    <property type="match status" value="8"/>
</dbReference>
<reference evidence="3" key="1">
    <citation type="submission" date="2023-10" db="EMBL/GenBank/DDBJ databases">
        <authorList>
            <person name="Chen Y."/>
            <person name="Shah S."/>
            <person name="Dougan E. K."/>
            <person name="Thang M."/>
            <person name="Chan C."/>
        </authorList>
    </citation>
    <scope>NUCLEOTIDE SEQUENCE [LARGE SCALE GENOMIC DNA]</scope>
</reference>
<evidence type="ECO:0000313" key="3">
    <source>
        <dbReference type="EMBL" id="CAK0897866.1"/>
    </source>
</evidence>
<dbReference type="SMART" id="SM00698">
    <property type="entry name" value="MORN"/>
    <property type="match status" value="8"/>
</dbReference>
<sequence length="620" mass="66833">MGHTARPRPAVASIGPEDGGSARQPKDADGAGPPTAAGLQPCESARSDLARDGCSSARPHFKGDVTPPECNSDNESNSVGHPLTPRSNVDDADSQGGWVSEPGSEPSRRGGSAGSGSGASLSAGAGGGASGSGSASPEPMSQREQKRPLFTGDGTLNLLGGATYSGQIVEGRAHGRGRFALPGGDNYEGEFAFDQANGEGTWRGTDGRVFTGQWLNDTQHGEGTEVLANGRTYTGSFVAGQKQGDGRYEWKDGSVYDGQFQDNYMHGQGVYIWHCGDSGRKYEGEWFKGKMHGQGKYSFSCGACYIGQYRRGQKHGGGTFTWPDGRSYTGQWSGGKQDGSGVMTNTNGETVTQTIHETWAGLGAAADKRVGDLAARVQPLEAQILEQKHKMQAVETERKRLRTMFVEEMGVVRAAVPDPVIRSVPGTRFSRTVDPCINVVRCQEQIARSSAINVLRPRMRECNVPVNGLWRETQRPNASHFGSKAQLALRAGEPNTLSRCFALFQKGGEWRRFRGLSVDVSQCEINVGPDKKAEQIQRELALKSVRKVLAGIYPSKTFSLDKQKGSASTNWNPLVQAQPKPDQEVPEIIFAMANMRAEGIDRGQIERRIRRARRTPIAAT</sequence>
<comment type="caution">
    <text evidence="3">The sequence shown here is derived from an EMBL/GenBank/DDBJ whole genome shotgun (WGS) entry which is preliminary data.</text>
</comment>
<protein>
    <submittedName>
        <fullName evidence="3">Uncharacterized protein</fullName>
    </submittedName>
</protein>
<accession>A0ABN9XE21</accession>
<keyword evidence="4" id="KW-1185">Reference proteome</keyword>
<gene>
    <name evidence="3" type="ORF">PCOR1329_LOCUS75919</name>
</gene>
<dbReference type="EMBL" id="CAUYUJ010020392">
    <property type="protein sequence ID" value="CAK0897866.1"/>
    <property type="molecule type" value="Genomic_DNA"/>
</dbReference>
<evidence type="ECO:0000313" key="4">
    <source>
        <dbReference type="Proteomes" id="UP001189429"/>
    </source>
</evidence>
<feature type="region of interest" description="Disordered" evidence="2">
    <location>
        <begin position="1"/>
        <end position="145"/>
    </location>
</feature>
<dbReference type="PANTHER" id="PTHR43215:SF14">
    <property type="entry name" value="RADIAL SPOKE HEAD 1 HOMOLOG"/>
    <property type="match status" value="1"/>
</dbReference>
<evidence type="ECO:0000256" key="1">
    <source>
        <dbReference type="ARBA" id="ARBA00022737"/>
    </source>
</evidence>
<name>A0ABN9XE21_9DINO</name>
<organism evidence="3 4">
    <name type="scientific">Prorocentrum cordatum</name>
    <dbReference type="NCBI Taxonomy" id="2364126"/>
    <lineage>
        <taxon>Eukaryota</taxon>
        <taxon>Sar</taxon>
        <taxon>Alveolata</taxon>
        <taxon>Dinophyceae</taxon>
        <taxon>Prorocentrales</taxon>
        <taxon>Prorocentraceae</taxon>
        <taxon>Prorocentrum</taxon>
    </lineage>
</organism>
<feature type="compositionally biased region" description="Polar residues" evidence="2">
    <location>
        <begin position="69"/>
        <end position="79"/>
    </location>
</feature>
<dbReference type="InterPro" id="IPR003409">
    <property type="entry name" value="MORN"/>
</dbReference>
<dbReference type="SUPFAM" id="SSF82185">
    <property type="entry name" value="Histone H3 K4-specific methyltransferase SET7/9 N-terminal domain"/>
    <property type="match status" value="2"/>
</dbReference>
<dbReference type="Proteomes" id="UP001189429">
    <property type="component" value="Unassembled WGS sequence"/>
</dbReference>
<dbReference type="Gene3D" id="2.20.110.10">
    <property type="entry name" value="Histone H3 K4-specific methyltransferase SET7/9 N-terminal domain"/>
    <property type="match status" value="4"/>
</dbReference>
<keyword evidence="1" id="KW-0677">Repeat</keyword>
<evidence type="ECO:0000256" key="2">
    <source>
        <dbReference type="SAM" id="MobiDB-lite"/>
    </source>
</evidence>